<feature type="compositionally biased region" description="Polar residues" evidence="1">
    <location>
        <begin position="799"/>
        <end position="808"/>
    </location>
</feature>
<feature type="region of interest" description="Disordered" evidence="1">
    <location>
        <begin position="619"/>
        <end position="641"/>
    </location>
</feature>
<dbReference type="EMBL" id="BEYU01000019">
    <property type="protein sequence ID" value="GBG26335.1"/>
    <property type="molecule type" value="Genomic_DNA"/>
</dbReference>
<feature type="compositionally biased region" description="Low complexity" evidence="1">
    <location>
        <begin position="695"/>
        <end position="706"/>
    </location>
</feature>
<dbReference type="Proteomes" id="UP000241890">
    <property type="component" value="Unassembled WGS sequence"/>
</dbReference>
<evidence type="ECO:0000256" key="2">
    <source>
        <dbReference type="SAM" id="Phobius"/>
    </source>
</evidence>
<keyword evidence="2" id="KW-1133">Transmembrane helix</keyword>
<evidence type="ECO:0000313" key="3">
    <source>
        <dbReference type="EMBL" id="GBG26335.1"/>
    </source>
</evidence>
<dbReference type="PANTHER" id="PTHR34730">
    <property type="entry name" value="UNNAMED PRODUCT"/>
    <property type="match status" value="1"/>
</dbReference>
<evidence type="ECO:0000256" key="1">
    <source>
        <dbReference type="SAM" id="MobiDB-lite"/>
    </source>
</evidence>
<keyword evidence="4" id="KW-1185">Reference proteome</keyword>
<feature type="compositionally biased region" description="Polar residues" evidence="1">
    <location>
        <begin position="738"/>
        <end position="751"/>
    </location>
</feature>
<keyword evidence="2" id="KW-0472">Membrane</keyword>
<feature type="transmembrane region" description="Helical" evidence="2">
    <location>
        <begin position="322"/>
        <end position="344"/>
    </location>
</feature>
<evidence type="ECO:0000313" key="4">
    <source>
        <dbReference type="Proteomes" id="UP000241890"/>
    </source>
</evidence>
<proteinExistence type="predicted"/>
<sequence>MSDGMDFAAAAATTMRPPLDEAGKLSAHTVELISMTRDRLFQSYPVWLSVVVTAILGVYAILLTCAIVADAFILWSNIPGILDGSTDLVAVGQFSLHELIRLTWANGGYSSAIFIVVCSLIWPIVIVGLMLSVWFGELQLRTRSRILRWVSRLGTMSLYFFFFIFFLDSFLQVDFNDDTGTHRAIRGEPGWAVFVYLANVILLLVLTEWIYVLHYNAVYLLTWTLERETKSLRLKWYFGNANPLAASQQLRRDGPALGAQSHFIRHANRFESATNRSSRAQRREGWYFADNKEDSSGKKSPKSLSTDMEFIRGSYRFACSRLGEIVGIGVSIMIAALGVSAYSLPVFKQTLAFQLEGANLSPGIQVQYLTLPDIGQRLLPDIEPIEASWVAGVVFIVVCYFLLLFALPIVLHCISSFCAFFPVQHYFGKRFLRALCHAGNLLSVFAAFEVAMMVLIIFSYDVGMILLAMMERGGMKAADDLVIDGLRFGYCAQFEALTLCLGLSREDGIITGLLVAGMNIPFLYYFSETYHRHFGLVADGRNEQSYASGETTHKHRAEGCIVYLCYRGHCCSRKSYMFRQQSVDEDPYYRLQRSDNSFMEQVNQLEDGKYASEDAGVVEHDGDASTSDGKDGSSKPESGWRARRRSLAANFGRHSALLRGLPGSPGWRSPDGSGTGLDADAPPASADRPRRRSQRFTFSRSSSQPPILLQTAAFSDQSSPQLTSPGASSAPPARGRNESNVSNTSNASAGGQASRHEVTSELSDDTLDNEEENISTTQDTNASSTSSADPERFEDLEQQDTTTILNVT</sequence>
<feature type="transmembrane region" description="Helical" evidence="2">
    <location>
        <begin position="46"/>
        <end position="75"/>
    </location>
</feature>
<feature type="compositionally biased region" description="Acidic residues" evidence="1">
    <location>
        <begin position="762"/>
        <end position="773"/>
    </location>
</feature>
<keyword evidence="2" id="KW-0812">Transmembrane</keyword>
<feature type="transmembrane region" description="Helical" evidence="2">
    <location>
        <begin position="156"/>
        <end position="173"/>
    </location>
</feature>
<dbReference type="AlphaFoldDB" id="A0A2R5G729"/>
<reference evidence="3 4" key="1">
    <citation type="submission" date="2017-12" db="EMBL/GenBank/DDBJ databases">
        <title>Sequencing, de novo assembly and annotation of complete genome of a new Thraustochytrid species, strain FCC1311.</title>
        <authorList>
            <person name="Sedici K."/>
            <person name="Godart F."/>
            <person name="Aiese Cigliano R."/>
            <person name="Sanseverino W."/>
            <person name="Barakat M."/>
            <person name="Ortet P."/>
            <person name="Marechal E."/>
            <person name="Cagnac O."/>
            <person name="Amato A."/>
        </authorList>
    </citation>
    <scope>NUCLEOTIDE SEQUENCE [LARGE SCALE GENOMIC DNA]</scope>
</reference>
<accession>A0A2R5G729</accession>
<feature type="compositionally biased region" description="Polar residues" evidence="1">
    <location>
        <begin position="712"/>
        <end position="727"/>
    </location>
</feature>
<gene>
    <name evidence="3" type="ORF">FCC1311_025562</name>
</gene>
<feature type="transmembrane region" description="Helical" evidence="2">
    <location>
        <begin position="193"/>
        <end position="213"/>
    </location>
</feature>
<protein>
    <submittedName>
        <fullName evidence="3">Uncharacterized protein</fullName>
    </submittedName>
</protein>
<dbReference type="PANTHER" id="PTHR34730:SF1">
    <property type="entry name" value="PARAQUAT-INDUCIBLE PROTEIN A"/>
    <property type="match status" value="1"/>
</dbReference>
<comment type="caution">
    <text evidence="3">The sequence shown here is derived from an EMBL/GenBank/DDBJ whole genome shotgun (WGS) entry which is preliminary data.</text>
</comment>
<feature type="compositionally biased region" description="Basic and acidic residues" evidence="1">
    <location>
        <begin position="619"/>
        <end position="640"/>
    </location>
</feature>
<feature type="transmembrane region" description="Helical" evidence="2">
    <location>
        <begin position="112"/>
        <end position="135"/>
    </location>
</feature>
<feature type="compositionally biased region" description="Polar residues" evidence="1">
    <location>
        <begin position="774"/>
        <end position="788"/>
    </location>
</feature>
<feature type="region of interest" description="Disordered" evidence="1">
    <location>
        <begin position="656"/>
        <end position="808"/>
    </location>
</feature>
<feature type="transmembrane region" description="Helical" evidence="2">
    <location>
        <begin position="441"/>
        <end position="460"/>
    </location>
</feature>
<organism evidence="3 4">
    <name type="scientific">Hondaea fermentalgiana</name>
    <dbReference type="NCBI Taxonomy" id="2315210"/>
    <lineage>
        <taxon>Eukaryota</taxon>
        <taxon>Sar</taxon>
        <taxon>Stramenopiles</taxon>
        <taxon>Bigyra</taxon>
        <taxon>Labyrinthulomycetes</taxon>
        <taxon>Thraustochytrida</taxon>
        <taxon>Thraustochytriidae</taxon>
        <taxon>Hondaea</taxon>
    </lineage>
</organism>
<dbReference type="InParanoid" id="A0A2R5G729"/>
<feature type="transmembrane region" description="Helical" evidence="2">
    <location>
        <begin position="387"/>
        <end position="420"/>
    </location>
</feature>
<name>A0A2R5G729_9STRA</name>